<dbReference type="InterPro" id="IPR045851">
    <property type="entry name" value="AMP-bd_C_sf"/>
</dbReference>
<dbReference type="InterPro" id="IPR000873">
    <property type="entry name" value="AMP-dep_synth/lig_dom"/>
</dbReference>
<name>A0A4R3J7V1_9PROT</name>
<evidence type="ECO:0000259" key="2">
    <source>
        <dbReference type="Pfam" id="PF00501"/>
    </source>
</evidence>
<dbReference type="Proteomes" id="UP000295304">
    <property type="component" value="Unassembled WGS sequence"/>
</dbReference>
<dbReference type="SUPFAM" id="SSF56801">
    <property type="entry name" value="Acetyl-CoA synthetase-like"/>
    <property type="match status" value="1"/>
</dbReference>
<dbReference type="EMBL" id="SLZW01000009">
    <property type="protein sequence ID" value="TCS60993.1"/>
    <property type="molecule type" value="Genomic_DNA"/>
</dbReference>
<feature type="domain" description="AMP-binding enzyme C-terminal" evidence="3">
    <location>
        <begin position="467"/>
        <end position="541"/>
    </location>
</feature>
<dbReference type="PROSITE" id="PS00455">
    <property type="entry name" value="AMP_BINDING"/>
    <property type="match status" value="1"/>
</dbReference>
<dbReference type="Pfam" id="PF13193">
    <property type="entry name" value="AMP-binding_C"/>
    <property type="match status" value="1"/>
</dbReference>
<dbReference type="Gene3D" id="3.30.300.30">
    <property type="match status" value="1"/>
</dbReference>
<evidence type="ECO:0000256" key="1">
    <source>
        <dbReference type="SAM" id="MobiDB-lite"/>
    </source>
</evidence>
<dbReference type="InterPro" id="IPR020845">
    <property type="entry name" value="AMP-binding_CS"/>
</dbReference>
<evidence type="ECO:0000313" key="5">
    <source>
        <dbReference type="Proteomes" id="UP000295304"/>
    </source>
</evidence>
<evidence type="ECO:0000259" key="3">
    <source>
        <dbReference type="Pfam" id="PF13193"/>
    </source>
</evidence>
<dbReference type="PANTHER" id="PTHR43767">
    <property type="entry name" value="LONG-CHAIN-FATTY-ACID--COA LIGASE"/>
    <property type="match status" value="1"/>
</dbReference>
<dbReference type="GO" id="GO:0016877">
    <property type="term" value="F:ligase activity, forming carbon-sulfur bonds"/>
    <property type="evidence" value="ECO:0007669"/>
    <property type="project" value="UniProtKB-ARBA"/>
</dbReference>
<protein>
    <submittedName>
        <fullName evidence="4">Long-chain acyl-CoA synthetase</fullName>
    </submittedName>
</protein>
<feature type="region of interest" description="Disordered" evidence="1">
    <location>
        <begin position="1"/>
        <end position="20"/>
    </location>
</feature>
<dbReference type="RefSeq" id="WP_132939806.1">
    <property type="nucleotide sequence ID" value="NZ_CP119676.1"/>
</dbReference>
<comment type="caution">
    <text evidence="4">The sequence shown here is derived from an EMBL/GenBank/DDBJ whole genome shotgun (WGS) entry which is preliminary data.</text>
</comment>
<dbReference type="CDD" id="cd05936">
    <property type="entry name" value="FC-FACS_FadD_like"/>
    <property type="match status" value="1"/>
</dbReference>
<evidence type="ECO:0000313" key="4">
    <source>
        <dbReference type="EMBL" id="TCS60993.1"/>
    </source>
</evidence>
<organism evidence="4 5">
    <name type="scientific">Varunaivibrio sulfuroxidans</name>
    <dbReference type="NCBI Taxonomy" id="1773489"/>
    <lineage>
        <taxon>Bacteria</taxon>
        <taxon>Pseudomonadati</taxon>
        <taxon>Pseudomonadota</taxon>
        <taxon>Alphaproteobacteria</taxon>
        <taxon>Rhodospirillales</taxon>
        <taxon>Magnetovibrionaceae</taxon>
        <taxon>Varunaivibrio</taxon>
    </lineage>
</organism>
<dbReference type="Gene3D" id="3.40.50.12780">
    <property type="entry name" value="N-terminal domain of ligase-like"/>
    <property type="match status" value="1"/>
</dbReference>
<dbReference type="AlphaFoldDB" id="A0A4R3J7V1"/>
<gene>
    <name evidence="4" type="ORF">EDD55_109155</name>
</gene>
<dbReference type="InterPro" id="IPR042099">
    <property type="entry name" value="ANL_N_sf"/>
</dbReference>
<keyword evidence="5" id="KW-1185">Reference proteome</keyword>
<dbReference type="InterPro" id="IPR050237">
    <property type="entry name" value="ATP-dep_AMP-bd_enzyme"/>
</dbReference>
<accession>A0A4R3J7V1</accession>
<dbReference type="InterPro" id="IPR025110">
    <property type="entry name" value="AMP-bd_C"/>
</dbReference>
<dbReference type="Pfam" id="PF00501">
    <property type="entry name" value="AMP-binding"/>
    <property type="match status" value="1"/>
</dbReference>
<dbReference type="PANTHER" id="PTHR43767:SF12">
    <property type="entry name" value="AMP-DEPENDENT SYNTHETASE AND LIGASE"/>
    <property type="match status" value="1"/>
</dbReference>
<reference evidence="4 5" key="1">
    <citation type="submission" date="2019-03" db="EMBL/GenBank/DDBJ databases">
        <title>Genomic Encyclopedia of Type Strains, Phase IV (KMG-IV): sequencing the most valuable type-strain genomes for metagenomic binning, comparative biology and taxonomic classification.</title>
        <authorList>
            <person name="Goeker M."/>
        </authorList>
    </citation>
    <scope>NUCLEOTIDE SEQUENCE [LARGE SCALE GENOMIC DNA]</scope>
    <source>
        <strain evidence="4 5">DSM 101688</strain>
    </source>
</reference>
<proteinExistence type="predicted"/>
<dbReference type="OrthoDB" id="9803968at2"/>
<feature type="domain" description="AMP-dependent synthetase/ligase" evidence="2">
    <location>
        <begin position="32"/>
        <end position="416"/>
    </location>
</feature>
<sequence>MTHDSNISDAPETPDTGGREFRVPNGPLHAIFDDAAARWPHRPCLDFLGRTMNYRAVARRVDRAAKGLMSLGVGRGVNVGLCLPNSPYYVIGYFAILKAGGTVVNFNPLYSAEQIDFQVRDSKIQIMLTLDLQTVLSKVTQSNVGKIVVCRFAAALPFVKKGLFSIFKRREIAAMPKDGRHIAFDALIHNDGVFTPPAIDPRRDLAVIQYTGGTTGAPKGAMLSHYNLRANTAQVRILLGALCDGQEKFVAVIPFFHVYAMTVLMNLGIATGSQLILLPRFDADQLLKAISRKKATLIAAVPTVYAALAGHPRVRNHDFSSLRHCVSGGAPLPLAVKETFEGLTGCPLIEGYGLSEASPVVSFNPPDGVQKAGSIGPALAGTDIEVRDLEDPTVVLERGKKGEIVVRGPQVMVGYWQNTAATQQVLDREWLRTGDVGYMDEDGYVFLIDRLKDIIITGGYKVYPRNIEEVLMRHPEVEEATVIAIDHPLRGQVPKAFVKVRPGAAVDEEALKVFVGEHLTPMERPAEIAFRDELPKTLIGKLSKKELVHEEKAKNRNPNDAPE</sequence>